<dbReference type="AlphaFoldDB" id="A0A6J4NMH3"/>
<reference evidence="3" key="1">
    <citation type="submission" date="2020-02" db="EMBL/GenBank/DDBJ databases">
        <authorList>
            <person name="Meier V. D."/>
        </authorList>
    </citation>
    <scope>NUCLEOTIDE SEQUENCE</scope>
    <source>
        <strain evidence="3">AVDCRST_MAG22</strain>
    </source>
</reference>
<organism evidence="3">
    <name type="scientific">uncultured Rubrobacteraceae bacterium</name>
    <dbReference type="NCBI Taxonomy" id="349277"/>
    <lineage>
        <taxon>Bacteria</taxon>
        <taxon>Bacillati</taxon>
        <taxon>Actinomycetota</taxon>
        <taxon>Rubrobacteria</taxon>
        <taxon>Rubrobacterales</taxon>
        <taxon>Rubrobacteraceae</taxon>
        <taxon>environmental samples</taxon>
    </lineage>
</organism>
<name>A0A6J4NMH3_9ACTN</name>
<evidence type="ECO:0000256" key="2">
    <source>
        <dbReference type="ARBA" id="ARBA00023125"/>
    </source>
</evidence>
<dbReference type="GO" id="GO:0009307">
    <property type="term" value="P:DNA restriction-modification system"/>
    <property type="evidence" value="ECO:0007669"/>
    <property type="project" value="UniProtKB-KW"/>
</dbReference>
<keyword evidence="1" id="KW-0680">Restriction system</keyword>
<sequence>MQVDDLLLSERGPEHGSVLVERADVRGTLQRGTLALRLKDGRLSPEYLMEYLNSATARTLVAATTVSLMQGVMTRIAVERLREIPVPLVSISTFEDLDSVETELRAKADELSTLRRSLFEARDARAFREQLGELTRLGSMLSTSIESSGQLQFQISNAYPYPIAYGYRLLNSYAGPWERYLEQLRVAENMLAFLASLSLSILQKEDLAAAGIDIGKLWEGGVAFGSWKRVIEKCAGVFESYRNHPLASALAGLDIASGKRGFGADVNALISARNNLGHGREAFAEVAIRRASNEAQERLHRCMEALAFLIAFPIYQVQDMDLNDDGIRLDLKCLLYRGDHPGLEQRIVVSPRAEKKNRLFIDLGGATGLRQQRPK</sequence>
<dbReference type="EMBL" id="CADCUV010000026">
    <property type="protein sequence ID" value="CAA9390172.1"/>
    <property type="molecule type" value="Genomic_DNA"/>
</dbReference>
<evidence type="ECO:0000313" key="3">
    <source>
        <dbReference type="EMBL" id="CAA9390172.1"/>
    </source>
</evidence>
<accession>A0A6J4NMH3</accession>
<dbReference type="InterPro" id="IPR044946">
    <property type="entry name" value="Restrct_endonuc_typeI_TRD_sf"/>
</dbReference>
<evidence type="ECO:0008006" key="4">
    <source>
        <dbReference type="Google" id="ProtNLM"/>
    </source>
</evidence>
<dbReference type="GO" id="GO:0003677">
    <property type="term" value="F:DNA binding"/>
    <property type="evidence" value="ECO:0007669"/>
    <property type="project" value="UniProtKB-KW"/>
</dbReference>
<protein>
    <recommendedName>
        <fullName evidence="4">Apea-like HEPN domain-containing protein</fullName>
    </recommendedName>
</protein>
<proteinExistence type="predicted"/>
<dbReference type="Gene3D" id="3.90.220.20">
    <property type="entry name" value="DNA methylase specificity domains"/>
    <property type="match status" value="1"/>
</dbReference>
<dbReference type="SUPFAM" id="SSF116734">
    <property type="entry name" value="DNA methylase specificity domain"/>
    <property type="match status" value="1"/>
</dbReference>
<keyword evidence="2" id="KW-0238">DNA-binding</keyword>
<gene>
    <name evidence="3" type="ORF">AVDCRST_MAG22-530</name>
</gene>
<evidence type="ECO:0000256" key="1">
    <source>
        <dbReference type="ARBA" id="ARBA00022747"/>
    </source>
</evidence>